<evidence type="ECO:0000313" key="1">
    <source>
        <dbReference type="EMBL" id="PRQ25069.1"/>
    </source>
</evidence>
<dbReference type="AlphaFoldDB" id="A0A2P6PT09"/>
<comment type="caution">
    <text evidence="1">The sequence shown here is derived from an EMBL/GenBank/DDBJ whole genome shotgun (WGS) entry which is preliminary data.</text>
</comment>
<sequence>MVSLKVGLVCSCYLSVRLAFGCKIVFCLGMPKGEIVSIKILARRGNIPLRQIRMRKKILER</sequence>
<keyword evidence="2" id="KW-1185">Reference proteome</keyword>
<accession>A0A2P6PT09</accession>
<dbReference type="EMBL" id="PDCK01000044">
    <property type="protein sequence ID" value="PRQ25069.1"/>
    <property type="molecule type" value="Genomic_DNA"/>
</dbReference>
<evidence type="ECO:0000313" key="2">
    <source>
        <dbReference type="Proteomes" id="UP000238479"/>
    </source>
</evidence>
<name>A0A2P6PT09_ROSCH</name>
<dbReference type="Proteomes" id="UP000238479">
    <property type="component" value="Chromosome 6"/>
</dbReference>
<gene>
    <name evidence="1" type="ORF">RchiOBHm_Chr6g0279561</name>
</gene>
<reference evidence="1 2" key="1">
    <citation type="journal article" date="2018" name="Nat. Genet.">
        <title>The Rosa genome provides new insights in the design of modern roses.</title>
        <authorList>
            <person name="Bendahmane M."/>
        </authorList>
    </citation>
    <scope>NUCLEOTIDE SEQUENCE [LARGE SCALE GENOMIC DNA]</scope>
    <source>
        <strain evidence="2">cv. Old Blush</strain>
    </source>
</reference>
<dbReference type="Gramene" id="PRQ25069">
    <property type="protein sequence ID" value="PRQ25069"/>
    <property type="gene ID" value="RchiOBHm_Chr6g0279561"/>
</dbReference>
<protein>
    <submittedName>
        <fullName evidence="1">Uncharacterized protein</fullName>
    </submittedName>
</protein>
<organism evidence="1 2">
    <name type="scientific">Rosa chinensis</name>
    <name type="common">China rose</name>
    <dbReference type="NCBI Taxonomy" id="74649"/>
    <lineage>
        <taxon>Eukaryota</taxon>
        <taxon>Viridiplantae</taxon>
        <taxon>Streptophyta</taxon>
        <taxon>Embryophyta</taxon>
        <taxon>Tracheophyta</taxon>
        <taxon>Spermatophyta</taxon>
        <taxon>Magnoliopsida</taxon>
        <taxon>eudicotyledons</taxon>
        <taxon>Gunneridae</taxon>
        <taxon>Pentapetalae</taxon>
        <taxon>rosids</taxon>
        <taxon>fabids</taxon>
        <taxon>Rosales</taxon>
        <taxon>Rosaceae</taxon>
        <taxon>Rosoideae</taxon>
        <taxon>Rosoideae incertae sedis</taxon>
        <taxon>Rosa</taxon>
    </lineage>
</organism>
<proteinExistence type="predicted"/>